<dbReference type="Pfam" id="PF01061">
    <property type="entry name" value="ABC2_membrane"/>
    <property type="match status" value="1"/>
</dbReference>
<dbReference type="AlphaFoldDB" id="A0A7V2SVI5"/>
<reference evidence="7" key="1">
    <citation type="journal article" date="2020" name="mSystems">
        <title>Genome- and Community-Level Interaction Insights into Carbon Utilization and Element Cycling Functions of Hydrothermarchaeota in Hydrothermal Sediment.</title>
        <authorList>
            <person name="Zhou Z."/>
            <person name="Liu Y."/>
            <person name="Xu W."/>
            <person name="Pan J."/>
            <person name="Luo Z.H."/>
            <person name="Li M."/>
        </authorList>
    </citation>
    <scope>NUCLEOTIDE SEQUENCE [LARGE SCALE GENOMIC DNA]</scope>
    <source>
        <strain evidence="7">HyVt-503</strain>
    </source>
</reference>
<evidence type="ECO:0000259" key="6">
    <source>
        <dbReference type="PROSITE" id="PS51012"/>
    </source>
</evidence>
<keyword evidence="5" id="KW-0813">Transport</keyword>
<feature type="transmembrane region" description="Helical" evidence="5">
    <location>
        <begin position="20"/>
        <end position="42"/>
    </location>
</feature>
<accession>A0A7V2SVI5</accession>
<evidence type="ECO:0000256" key="5">
    <source>
        <dbReference type="RuleBase" id="RU361157"/>
    </source>
</evidence>
<dbReference type="GO" id="GO:0043190">
    <property type="term" value="C:ATP-binding cassette (ABC) transporter complex"/>
    <property type="evidence" value="ECO:0007669"/>
    <property type="project" value="InterPro"/>
</dbReference>
<feature type="transmembrane region" description="Helical" evidence="5">
    <location>
        <begin position="220"/>
        <end position="237"/>
    </location>
</feature>
<dbReference type="InterPro" id="IPR052522">
    <property type="entry name" value="ABC-2_transport_permease"/>
</dbReference>
<dbReference type="PROSITE" id="PS51012">
    <property type="entry name" value="ABC_TM2"/>
    <property type="match status" value="1"/>
</dbReference>
<comment type="caution">
    <text evidence="7">The sequence shown here is derived from an EMBL/GenBank/DDBJ whole genome shotgun (WGS) entry which is preliminary data.</text>
</comment>
<keyword evidence="4 5" id="KW-0472">Membrane</keyword>
<dbReference type="PANTHER" id="PTHR43332:SF2">
    <property type="entry name" value="INNER MEMBRANE TRANSPORT PERMEASE YADH"/>
    <property type="match status" value="1"/>
</dbReference>
<feature type="transmembrane region" description="Helical" evidence="5">
    <location>
        <begin position="62"/>
        <end position="84"/>
    </location>
</feature>
<evidence type="ECO:0000256" key="1">
    <source>
        <dbReference type="ARBA" id="ARBA00004141"/>
    </source>
</evidence>
<dbReference type="EMBL" id="DRND01000193">
    <property type="protein sequence ID" value="HFC46701.1"/>
    <property type="molecule type" value="Genomic_DNA"/>
</dbReference>
<dbReference type="Proteomes" id="UP000885797">
    <property type="component" value="Unassembled WGS sequence"/>
</dbReference>
<evidence type="ECO:0000256" key="3">
    <source>
        <dbReference type="ARBA" id="ARBA00022989"/>
    </source>
</evidence>
<evidence type="ECO:0000313" key="7">
    <source>
        <dbReference type="EMBL" id="HFC46701.1"/>
    </source>
</evidence>
<comment type="similarity">
    <text evidence="5">Belongs to the ABC-2 integral membrane protein family.</text>
</comment>
<feature type="transmembrane region" description="Helical" evidence="5">
    <location>
        <begin position="105"/>
        <end position="128"/>
    </location>
</feature>
<evidence type="ECO:0000256" key="4">
    <source>
        <dbReference type="ARBA" id="ARBA00023136"/>
    </source>
</evidence>
<dbReference type="PANTHER" id="PTHR43332">
    <property type="entry name" value="INNER MEMBRANE TRANSPORT PERMEASE YADH-RELATED"/>
    <property type="match status" value="1"/>
</dbReference>
<dbReference type="PRINTS" id="PR00164">
    <property type="entry name" value="ABC2TRNSPORT"/>
</dbReference>
<organism evidence="7">
    <name type="scientific">Dissulfuribacter thermophilus</name>
    <dbReference type="NCBI Taxonomy" id="1156395"/>
    <lineage>
        <taxon>Bacteria</taxon>
        <taxon>Pseudomonadati</taxon>
        <taxon>Thermodesulfobacteriota</taxon>
        <taxon>Dissulfuribacteria</taxon>
        <taxon>Dissulfuribacterales</taxon>
        <taxon>Dissulfuribacteraceae</taxon>
        <taxon>Dissulfuribacter</taxon>
    </lineage>
</organism>
<proteinExistence type="inferred from homology"/>
<comment type="subcellular location">
    <subcellularLocation>
        <location evidence="5">Cell membrane</location>
        <topology evidence="5">Multi-pass membrane protein</topology>
    </subcellularLocation>
    <subcellularLocation>
        <location evidence="1">Membrane</location>
        <topology evidence="1">Multi-pass membrane protein</topology>
    </subcellularLocation>
</comment>
<keyword evidence="5" id="KW-1003">Cell membrane</keyword>
<name>A0A7V2SVI5_9BACT</name>
<keyword evidence="2 5" id="KW-0812">Transmembrane</keyword>
<dbReference type="InterPro" id="IPR047817">
    <property type="entry name" value="ABC2_TM_bact-type"/>
</dbReference>
<feature type="transmembrane region" description="Helical" evidence="5">
    <location>
        <begin position="165"/>
        <end position="185"/>
    </location>
</feature>
<evidence type="ECO:0000256" key="2">
    <source>
        <dbReference type="ARBA" id="ARBA00022692"/>
    </source>
</evidence>
<gene>
    <name evidence="7" type="ORF">ENJ63_02335</name>
</gene>
<dbReference type="InterPro" id="IPR013525">
    <property type="entry name" value="ABC2_TM"/>
</dbReference>
<keyword evidence="3 5" id="KW-1133">Transmembrane helix</keyword>
<protein>
    <recommendedName>
        <fullName evidence="5">Transport permease protein</fullName>
    </recommendedName>
</protein>
<dbReference type="GO" id="GO:0140359">
    <property type="term" value="F:ABC-type transporter activity"/>
    <property type="evidence" value="ECO:0007669"/>
    <property type="project" value="InterPro"/>
</dbReference>
<feature type="transmembrane region" description="Helical" evidence="5">
    <location>
        <begin position="191"/>
        <end position="208"/>
    </location>
</feature>
<dbReference type="InterPro" id="IPR000412">
    <property type="entry name" value="ABC_2_transport"/>
</dbReference>
<dbReference type="PIRSF" id="PIRSF006648">
    <property type="entry name" value="DrrB"/>
    <property type="match status" value="1"/>
</dbReference>
<feature type="domain" description="ABC transmembrane type-2" evidence="6">
    <location>
        <begin position="22"/>
        <end position="243"/>
    </location>
</feature>
<sequence>MIQGAIAIYKREMLILKRRFLRHAAGQAISPLLYLVTFGYAMGSQIKFNGISYLEFLVPGLVAMNSMTQAFSIATDINIARFYWRIFDEFLSAPISNMAYVTGEVLAGMTRAILGIFIILTLGLAFGVNPLGPWEFWAGILLNSFLFASLAVALAMIVKNHADQALLNSFVITPMAFLSGTFFPVEKLPGWIHYILYLVPLTHAAKVIRASLLGRPVNHLSLLYLLLAGTVCFWLALSSVEKARD</sequence>
<feature type="transmembrane region" description="Helical" evidence="5">
    <location>
        <begin position="134"/>
        <end position="158"/>
    </location>
</feature>